<feature type="domain" description="TonB-dependent receptor-like beta-barrel" evidence="14">
    <location>
        <begin position="257"/>
        <end position="728"/>
    </location>
</feature>
<proteinExistence type="inferred from homology"/>
<dbReference type="InterPro" id="IPR036942">
    <property type="entry name" value="Beta-barrel_TonB_sf"/>
</dbReference>
<keyword evidence="2 11" id="KW-0813">Transport</keyword>
<keyword evidence="8 12" id="KW-0798">TonB box</keyword>
<dbReference type="RefSeq" id="WP_258331368.1">
    <property type="nucleotide sequence ID" value="NZ_JAPTGG010000006.1"/>
</dbReference>
<dbReference type="PROSITE" id="PS52016">
    <property type="entry name" value="TONB_DEPENDENT_REC_3"/>
    <property type="match status" value="1"/>
</dbReference>
<dbReference type="Pfam" id="PF00593">
    <property type="entry name" value="TonB_dep_Rec_b-barrel"/>
    <property type="match status" value="1"/>
</dbReference>
<keyword evidence="13" id="KW-0732">Signal</keyword>
<evidence type="ECO:0000256" key="10">
    <source>
        <dbReference type="ARBA" id="ARBA00023237"/>
    </source>
</evidence>
<dbReference type="Gene3D" id="2.40.170.20">
    <property type="entry name" value="TonB-dependent receptor, beta-barrel domain"/>
    <property type="match status" value="1"/>
</dbReference>
<dbReference type="InterPro" id="IPR012910">
    <property type="entry name" value="Plug_dom"/>
</dbReference>
<keyword evidence="10 11" id="KW-0998">Cell outer membrane</keyword>
<reference evidence="16 17" key="1">
    <citation type="submission" date="2022-12" db="EMBL/GenBank/DDBJ databases">
        <title>Dasania phycosphaerae sp. nov., isolated from particulate material of the south coast of Korea.</title>
        <authorList>
            <person name="Jiang Y."/>
        </authorList>
    </citation>
    <scope>NUCLEOTIDE SEQUENCE [LARGE SCALE GENOMIC DNA]</scope>
    <source>
        <strain evidence="16 17">GY-19</strain>
    </source>
</reference>
<comment type="caution">
    <text evidence="16">The sequence shown here is derived from an EMBL/GenBank/DDBJ whole genome shotgun (WGS) entry which is preliminary data.</text>
</comment>
<sequence>MNKQSTAFRLKTLAFAVAAAMPASDVMAAAMLEEVMVTATKRSASAQDVPINLSVTSGNELSGNGIVGLEKFVRTVPGITRVDSGARNVSPMAIRGLSVDGLSANDAGGYGGTVSTYVGDTPLLLDMKMKDLERIEVLRGPQGTLYGAGAMGGTIRYVLNKPDTAEFAAKVSTSLSSTKESDGISSDTDFMVNLPLLDEQLALRVVGGHVDKKGFVDADHIIAGAAEDVDNERTDFARVAVLWAPTADLDITATYFMQDQYVGGRQAVTPDFTGDKYGSGTRFKEAMERNSDLYTLELNWELDFASLTSSSSYYEITEQDEKDQTDLLTVGLGLDFYLDYPEFSALAPTSDERDAFTQELRLTSNSDGDIDWVVGVYYSNESHSYLAQEYVPGYPAWAGIDRPDELEYNESYNEDITEKAVFGEVTYHVNESWQITAGLRSFELETDTDTCIVFPVYFAEIGEPGWAGTALPISQNDHCSVGGGDNKDTFFKLNTSYDLDDDKMVYFTWAEGFRRGGANGIPAGGQVDFPESYKSYDPDTVTNWEVGAKSEWLESRLQVNGALYYIEWEGVQLSTVTPEGGIPVTINGDDARSQGVELEVKALPTDDLTITFNAAYTDAELTEDTLSTPEIDGQKGDSLPGIPKTTYALALDYFWFLDNGYELTAHVDSFYKAKMDSQLNDNQINQLDPSLGASVNRDNVTLDSHMITNASLTLRGDQWSARLFADNITNEYAYTGIRSFERYGEQGGFYYLTRPRTVGIALSYDF</sequence>
<evidence type="ECO:0000256" key="12">
    <source>
        <dbReference type="RuleBase" id="RU003357"/>
    </source>
</evidence>
<comment type="subcellular location">
    <subcellularLocation>
        <location evidence="1 11">Cell outer membrane</location>
        <topology evidence="1 11">Multi-pass membrane protein</topology>
    </subcellularLocation>
</comment>
<keyword evidence="6" id="KW-0408">Iron</keyword>
<keyword evidence="4" id="KW-0410">Iron transport</keyword>
<keyword evidence="5 11" id="KW-0812">Transmembrane</keyword>
<keyword evidence="3 11" id="KW-1134">Transmembrane beta strand</keyword>
<evidence type="ECO:0000256" key="2">
    <source>
        <dbReference type="ARBA" id="ARBA00022448"/>
    </source>
</evidence>
<keyword evidence="16" id="KW-0675">Receptor</keyword>
<evidence type="ECO:0000256" key="7">
    <source>
        <dbReference type="ARBA" id="ARBA00023065"/>
    </source>
</evidence>
<dbReference type="CDD" id="cd01347">
    <property type="entry name" value="ligand_gated_channel"/>
    <property type="match status" value="1"/>
</dbReference>
<dbReference type="Proteomes" id="UP001069090">
    <property type="component" value="Unassembled WGS sequence"/>
</dbReference>
<evidence type="ECO:0000259" key="15">
    <source>
        <dbReference type="Pfam" id="PF07715"/>
    </source>
</evidence>
<evidence type="ECO:0000313" key="17">
    <source>
        <dbReference type="Proteomes" id="UP001069090"/>
    </source>
</evidence>
<keyword evidence="7" id="KW-0406">Ion transport</keyword>
<dbReference type="EMBL" id="JAPTGG010000006">
    <property type="protein sequence ID" value="MCZ0865219.1"/>
    <property type="molecule type" value="Genomic_DNA"/>
</dbReference>
<dbReference type="PANTHER" id="PTHR32552:SF81">
    <property type="entry name" value="TONB-DEPENDENT OUTER MEMBRANE RECEPTOR"/>
    <property type="match status" value="1"/>
</dbReference>
<evidence type="ECO:0000259" key="14">
    <source>
        <dbReference type="Pfam" id="PF00593"/>
    </source>
</evidence>
<dbReference type="PANTHER" id="PTHR32552">
    <property type="entry name" value="FERRICHROME IRON RECEPTOR-RELATED"/>
    <property type="match status" value="1"/>
</dbReference>
<dbReference type="GO" id="GO:0009279">
    <property type="term" value="C:cell outer membrane"/>
    <property type="evidence" value="ECO:0007669"/>
    <property type="project" value="UniProtKB-SubCell"/>
</dbReference>
<dbReference type="AlphaFoldDB" id="A0A9J6RL44"/>
<evidence type="ECO:0000256" key="8">
    <source>
        <dbReference type="ARBA" id="ARBA00023077"/>
    </source>
</evidence>
<dbReference type="InterPro" id="IPR000531">
    <property type="entry name" value="Beta-barrel_TonB"/>
</dbReference>
<evidence type="ECO:0000256" key="6">
    <source>
        <dbReference type="ARBA" id="ARBA00023004"/>
    </source>
</evidence>
<evidence type="ECO:0000256" key="9">
    <source>
        <dbReference type="ARBA" id="ARBA00023136"/>
    </source>
</evidence>
<feature type="domain" description="TonB-dependent receptor plug" evidence="15">
    <location>
        <begin position="46"/>
        <end position="154"/>
    </location>
</feature>
<evidence type="ECO:0000256" key="11">
    <source>
        <dbReference type="PROSITE-ProRule" id="PRU01360"/>
    </source>
</evidence>
<comment type="similarity">
    <text evidence="11 12">Belongs to the TonB-dependent receptor family.</text>
</comment>
<evidence type="ECO:0000256" key="5">
    <source>
        <dbReference type="ARBA" id="ARBA00022692"/>
    </source>
</evidence>
<gene>
    <name evidence="16" type="ORF">O0V09_08415</name>
</gene>
<dbReference type="SUPFAM" id="SSF56935">
    <property type="entry name" value="Porins"/>
    <property type="match status" value="1"/>
</dbReference>
<evidence type="ECO:0000256" key="13">
    <source>
        <dbReference type="SAM" id="SignalP"/>
    </source>
</evidence>
<protein>
    <submittedName>
        <fullName evidence="16">TonB-dependent receptor</fullName>
    </submittedName>
</protein>
<dbReference type="GO" id="GO:0006826">
    <property type="term" value="P:iron ion transport"/>
    <property type="evidence" value="ECO:0007669"/>
    <property type="project" value="UniProtKB-KW"/>
</dbReference>
<name>A0A9J6RL44_9GAMM</name>
<accession>A0A9J6RL44</accession>
<keyword evidence="17" id="KW-1185">Reference proteome</keyword>
<dbReference type="Pfam" id="PF07715">
    <property type="entry name" value="Plug"/>
    <property type="match status" value="1"/>
</dbReference>
<organism evidence="16 17">
    <name type="scientific">Dasania phycosphaerae</name>
    <dbReference type="NCBI Taxonomy" id="2950436"/>
    <lineage>
        <taxon>Bacteria</taxon>
        <taxon>Pseudomonadati</taxon>
        <taxon>Pseudomonadota</taxon>
        <taxon>Gammaproteobacteria</taxon>
        <taxon>Cellvibrionales</taxon>
        <taxon>Spongiibacteraceae</taxon>
        <taxon>Dasania</taxon>
    </lineage>
</organism>
<keyword evidence="9 11" id="KW-0472">Membrane</keyword>
<feature type="signal peptide" evidence="13">
    <location>
        <begin position="1"/>
        <end position="28"/>
    </location>
</feature>
<feature type="chain" id="PRO_5039914441" evidence="13">
    <location>
        <begin position="29"/>
        <end position="766"/>
    </location>
</feature>
<dbReference type="InterPro" id="IPR039426">
    <property type="entry name" value="TonB-dep_rcpt-like"/>
</dbReference>
<evidence type="ECO:0000256" key="1">
    <source>
        <dbReference type="ARBA" id="ARBA00004571"/>
    </source>
</evidence>
<evidence type="ECO:0000256" key="3">
    <source>
        <dbReference type="ARBA" id="ARBA00022452"/>
    </source>
</evidence>
<evidence type="ECO:0000313" key="16">
    <source>
        <dbReference type="EMBL" id="MCZ0865219.1"/>
    </source>
</evidence>
<evidence type="ECO:0000256" key="4">
    <source>
        <dbReference type="ARBA" id="ARBA00022496"/>
    </source>
</evidence>